<feature type="transmembrane region" description="Helical" evidence="1">
    <location>
        <begin position="59"/>
        <end position="80"/>
    </location>
</feature>
<evidence type="ECO:0008006" key="4">
    <source>
        <dbReference type="Google" id="ProtNLM"/>
    </source>
</evidence>
<dbReference type="EMBL" id="JAHUZN010000012">
    <property type="protein sequence ID" value="KAG8475968.1"/>
    <property type="molecule type" value="Genomic_DNA"/>
</dbReference>
<name>A0A8J5XW40_9ROSI</name>
<feature type="transmembrane region" description="Helical" evidence="1">
    <location>
        <begin position="21"/>
        <end position="39"/>
    </location>
</feature>
<evidence type="ECO:0000256" key="1">
    <source>
        <dbReference type="SAM" id="Phobius"/>
    </source>
</evidence>
<evidence type="ECO:0000313" key="2">
    <source>
        <dbReference type="EMBL" id="KAG8475968.1"/>
    </source>
</evidence>
<organism evidence="2 3">
    <name type="scientific">Gossypium anomalum</name>
    <dbReference type="NCBI Taxonomy" id="47600"/>
    <lineage>
        <taxon>Eukaryota</taxon>
        <taxon>Viridiplantae</taxon>
        <taxon>Streptophyta</taxon>
        <taxon>Embryophyta</taxon>
        <taxon>Tracheophyta</taxon>
        <taxon>Spermatophyta</taxon>
        <taxon>Magnoliopsida</taxon>
        <taxon>eudicotyledons</taxon>
        <taxon>Gunneridae</taxon>
        <taxon>Pentapetalae</taxon>
        <taxon>rosids</taxon>
        <taxon>malvids</taxon>
        <taxon>Malvales</taxon>
        <taxon>Malvaceae</taxon>
        <taxon>Malvoideae</taxon>
        <taxon>Gossypium</taxon>
    </lineage>
</organism>
<proteinExistence type="predicted"/>
<protein>
    <recommendedName>
        <fullName evidence="4">Transmembrane protein</fullName>
    </recommendedName>
</protein>
<reference evidence="2 3" key="1">
    <citation type="journal article" date="2021" name="bioRxiv">
        <title>The Gossypium anomalum genome as a resource for cotton improvement and evolutionary analysis of hybrid incompatibility.</title>
        <authorList>
            <person name="Grover C.E."/>
            <person name="Yuan D."/>
            <person name="Arick M.A."/>
            <person name="Miller E.R."/>
            <person name="Hu G."/>
            <person name="Peterson D.G."/>
            <person name="Wendel J.F."/>
            <person name="Udall J.A."/>
        </authorList>
    </citation>
    <scope>NUCLEOTIDE SEQUENCE [LARGE SCALE GENOMIC DNA]</scope>
    <source>
        <strain evidence="2">JFW-Udall</strain>
        <tissue evidence="2">Leaf</tissue>
    </source>
</reference>
<comment type="caution">
    <text evidence="2">The sequence shown here is derived from an EMBL/GenBank/DDBJ whole genome shotgun (WGS) entry which is preliminary data.</text>
</comment>
<accession>A0A8J5XW40</accession>
<dbReference type="Proteomes" id="UP000701853">
    <property type="component" value="Chromosome 12"/>
</dbReference>
<gene>
    <name evidence="2" type="ORF">CXB51_033006</name>
</gene>
<evidence type="ECO:0000313" key="3">
    <source>
        <dbReference type="Proteomes" id="UP000701853"/>
    </source>
</evidence>
<keyword evidence="1" id="KW-1133">Transmembrane helix</keyword>
<keyword evidence="1" id="KW-0472">Membrane</keyword>
<dbReference type="AlphaFoldDB" id="A0A8J5XW40"/>
<sequence>MSKRVTCTCVCMRESKISLSTYVYTKLPQLYSTAVVLLHGKSYFRPRPLTSKALPPSPLPLFLSLFILFSGFSIIILIILSSM</sequence>
<keyword evidence="1" id="KW-0812">Transmembrane</keyword>
<keyword evidence="3" id="KW-1185">Reference proteome</keyword>